<feature type="domain" description="C2H2-type" evidence="12">
    <location>
        <begin position="249"/>
        <end position="276"/>
    </location>
</feature>
<dbReference type="SMART" id="SM00355">
    <property type="entry name" value="ZnF_C2H2"/>
    <property type="match status" value="7"/>
</dbReference>
<dbReference type="GO" id="GO:0000981">
    <property type="term" value="F:DNA-binding transcription factor activity, RNA polymerase II-specific"/>
    <property type="evidence" value="ECO:0007669"/>
    <property type="project" value="TreeGrafter"/>
</dbReference>
<comment type="similarity">
    <text evidence="2">Belongs to the hunchback C2H2-type zinc-finger protein family.</text>
</comment>
<keyword evidence="6 10" id="KW-0863">Zinc-finger</keyword>
<evidence type="ECO:0000256" key="6">
    <source>
        <dbReference type="ARBA" id="ARBA00022771"/>
    </source>
</evidence>
<evidence type="ECO:0000256" key="9">
    <source>
        <dbReference type="ARBA" id="ARBA00023242"/>
    </source>
</evidence>
<accession>A0A564YRK3</accession>
<dbReference type="InterPro" id="IPR050527">
    <property type="entry name" value="Snail/Krueppel_Znf"/>
</dbReference>
<protein>
    <recommendedName>
        <fullName evidence="12">C2H2-type domain-containing protein</fullName>
    </recommendedName>
</protein>
<evidence type="ECO:0000313" key="14">
    <source>
        <dbReference type="Proteomes" id="UP000321570"/>
    </source>
</evidence>
<feature type="compositionally biased region" description="Polar residues" evidence="11">
    <location>
        <begin position="63"/>
        <end position="74"/>
    </location>
</feature>
<dbReference type="GO" id="GO:0005634">
    <property type="term" value="C:nucleus"/>
    <property type="evidence" value="ECO:0007669"/>
    <property type="project" value="UniProtKB-SubCell"/>
</dbReference>
<dbReference type="AlphaFoldDB" id="A0A564YRK3"/>
<evidence type="ECO:0000256" key="7">
    <source>
        <dbReference type="ARBA" id="ARBA00022833"/>
    </source>
</evidence>
<reference evidence="13 14" key="1">
    <citation type="submission" date="2019-07" db="EMBL/GenBank/DDBJ databases">
        <authorList>
            <person name="Jastrzebski P J."/>
            <person name="Paukszto L."/>
            <person name="Jastrzebski P J."/>
        </authorList>
    </citation>
    <scope>NUCLEOTIDE SEQUENCE [LARGE SCALE GENOMIC DNA]</scope>
    <source>
        <strain evidence="13 14">WMS-il1</strain>
    </source>
</reference>
<proteinExistence type="inferred from homology"/>
<organism evidence="13 14">
    <name type="scientific">Hymenolepis diminuta</name>
    <name type="common">Rat tapeworm</name>
    <dbReference type="NCBI Taxonomy" id="6216"/>
    <lineage>
        <taxon>Eukaryota</taxon>
        <taxon>Metazoa</taxon>
        <taxon>Spiralia</taxon>
        <taxon>Lophotrochozoa</taxon>
        <taxon>Platyhelminthes</taxon>
        <taxon>Cestoda</taxon>
        <taxon>Eucestoda</taxon>
        <taxon>Cyclophyllidea</taxon>
        <taxon>Hymenolepididae</taxon>
        <taxon>Hymenolepis</taxon>
    </lineage>
</organism>
<name>A0A564YRK3_HYMDI</name>
<keyword evidence="3" id="KW-0217">Developmental protein</keyword>
<dbReference type="GO" id="GO:0040034">
    <property type="term" value="P:regulation of development, heterochronic"/>
    <property type="evidence" value="ECO:0007669"/>
    <property type="project" value="UniProtKB-ARBA"/>
</dbReference>
<feature type="region of interest" description="Disordered" evidence="11">
    <location>
        <begin position="38"/>
        <end position="105"/>
    </location>
</feature>
<dbReference type="FunFam" id="3.30.160.60:FF:001301">
    <property type="entry name" value="Blast:Protein hunchback"/>
    <property type="match status" value="1"/>
</dbReference>
<dbReference type="Proteomes" id="UP000321570">
    <property type="component" value="Unassembled WGS sequence"/>
</dbReference>
<keyword evidence="7" id="KW-0862">Zinc</keyword>
<dbReference type="PANTHER" id="PTHR24388:SF53">
    <property type="entry name" value="CHORION TRANSCRIPTION FACTOR CF2-RELATED"/>
    <property type="match status" value="1"/>
</dbReference>
<dbReference type="GO" id="GO:0000122">
    <property type="term" value="P:negative regulation of transcription by RNA polymerase II"/>
    <property type="evidence" value="ECO:0007669"/>
    <property type="project" value="UniProtKB-ARBA"/>
</dbReference>
<evidence type="ECO:0000259" key="12">
    <source>
        <dbReference type="PROSITE" id="PS50157"/>
    </source>
</evidence>
<evidence type="ECO:0000256" key="4">
    <source>
        <dbReference type="ARBA" id="ARBA00022723"/>
    </source>
</evidence>
<evidence type="ECO:0000256" key="5">
    <source>
        <dbReference type="ARBA" id="ARBA00022737"/>
    </source>
</evidence>
<comment type="subcellular location">
    <subcellularLocation>
        <location evidence="1">Nucleus</location>
    </subcellularLocation>
</comment>
<keyword evidence="5" id="KW-0677">Repeat</keyword>
<feature type="domain" description="C2H2-type" evidence="12">
    <location>
        <begin position="455"/>
        <end position="482"/>
    </location>
</feature>
<dbReference type="SUPFAM" id="SSF57667">
    <property type="entry name" value="beta-beta-alpha zinc fingers"/>
    <property type="match status" value="2"/>
</dbReference>
<dbReference type="PROSITE" id="PS50157">
    <property type="entry name" value="ZINC_FINGER_C2H2_2"/>
    <property type="match status" value="5"/>
</dbReference>
<evidence type="ECO:0000256" key="1">
    <source>
        <dbReference type="ARBA" id="ARBA00004123"/>
    </source>
</evidence>
<feature type="domain" description="C2H2-type" evidence="12">
    <location>
        <begin position="221"/>
        <end position="248"/>
    </location>
</feature>
<evidence type="ECO:0000256" key="10">
    <source>
        <dbReference type="PROSITE-ProRule" id="PRU00042"/>
    </source>
</evidence>
<evidence type="ECO:0000256" key="2">
    <source>
        <dbReference type="ARBA" id="ARBA00007746"/>
    </source>
</evidence>
<evidence type="ECO:0000256" key="11">
    <source>
        <dbReference type="SAM" id="MobiDB-lite"/>
    </source>
</evidence>
<dbReference type="GO" id="GO:0008270">
    <property type="term" value="F:zinc ion binding"/>
    <property type="evidence" value="ECO:0007669"/>
    <property type="project" value="UniProtKB-KW"/>
</dbReference>
<sequence length="510" mass="56906">MTNFFLSSTILQGLTKMAEIGNTRLDLTSTGSERKSLEIEIDAKNINDSTGSTPSTGDPKKISPTSLNSPSWLSVASDKSRTSQEHMTTNDGRESEPSVNSSSGQMDFFTGSVKRSTTGIFVCHICSYTGESRSAFEEHLRNHYPYHCEFCDYTSRTEGRLRHHIEAFHSETQPKNFSGKSVKRSSKSVRTFKCRDCSFSTHDKLELWTHLKQHLKPQRVLQCTLCPFVTEYAHHFDYHMKNHLGEKPFKCDKCNYVCVNKSMLNSHSKSHSNIYQYRCSECKYAAKYLHSLKQHLRKHKHGRPVVMNIDGSLPDNMNSLAVQPLEGTQETHPFSLLSPSLPFSPLSFNPSSMPLVSEGQIKLIETLIRPSLGTGFAPGIMSVFPQSHLTVPPISTQTSLGTDFAPGTMPVFPQPQPQRVPSVSTQPDEAPLDLSAPKKMIIKTEESDSVKNGEFGCNFCSVRFPDSQSASNHQTAHDPSDPTLCKSSEIRCTPPTSLYDHVKESRGCSE</sequence>
<dbReference type="InterPro" id="IPR036236">
    <property type="entry name" value="Znf_C2H2_sf"/>
</dbReference>
<feature type="region of interest" description="Disordered" evidence="11">
    <location>
        <begin position="467"/>
        <end position="497"/>
    </location>
</feature>
<dbReference type="EMBL" id="CABIJS010000322">
    <property type="protein sequence ID" value="VUZ49184.1"/>
    <property type="molecule type" value="Genomic_DNA"/>
</dbReference>
<keyword evidence="4" id="KW-0479">Metal-binding</keyword>
<dbReference type="PANTHER" id="PTHR24388">
    <property type="entry name" value="ZINC FINGER PROTEIN"/>
    <property type="match status" value="1"/>
</dbReference>
<keyword evidence="14" id="KW-1185">Reference proteome</keyword>
<evidence type="ECO:0000256" key="8">
    <source>
        <dbReference type="ARBA" id="ARBA00023125"/>
    </source>
</evidence>
<evidence type="ECO:0000256" key="3">
    <source>
        <dbReference type="ARBA" id="ARBA00022473"/>
    </source>
</evidence>
<keyword evidence="9" id="KW-0539">Nucleus</keyword>
<feature type="compositionally biased region" description="Polar residues" evidence="11">
    <location>
        <begin position="46"/>
        <end position="56"/>
    </location>
</feature>
<dbReference type="GO" id="GO:0000978">
    <property type="term" value="F:RNA polymerase II cis-regulatory region sequence-specific DNA binding"/>
    <property type="evidence" value="ECO:0007669"/>
    <property type="project" value="TreeGrafter"/>
</dbReference>
<feature type="domain" description="C2H2-type" evidence="12">
    <location>
        <begin position="146"/>
        <end position="174"/>
    </location>
</feature>
<gene>
    <name evidence="13" type="ORF">WMSIL1_LOCUS8291</name>
</gene>
<keyword evidence="8" id="KW-0238">DNA-binding</keyword>
<dbReference type="Gene3D" id="3.30.160.60">
    <property type="entry name" value="Classic Zinc Finger"/>
    <property type="match status" value="3"/>
</dbReference>
<dbReference type="InterPro" id="IPR013087">
    <property type="entry name" value="Znf_C2H2_type"/>
</dbReference>
<evidence type="ECO:0000313" key="13">
    <source>
        <dbReference type="EMBL" id="VUZ49184.1"/>
    </source>
</evidence>
<feature type="domain" description="C2H2-type" evidence="12">
    <location>
        <begin position="277"/>
        <end position="304"/>
    </location>
</feature>
<dbReference type="PROSITE" id="PS00028">
    <property type="entry name" value="ZINC_FINGER_C2H2_1"/>
    <property type="match status" value="2"/>
</dbReference>